<dbReference type="EMBL" id="JACOPF010000001">
    <property type="protein sequence ID" value="MBC5687348.1"/>
    <property type="molecule type" value="Genomic_DNA"/>
</dbReference>
<feature type="region of interest" description="Disordered" evidence="6">
    <location>
        <begin position="142"/>
        <end position="170"/>
    </location>
</feature>
<accession>A0A923RP86</accession>
<evidence type="ECO:0000313" key="8">
    <source>
        <dbReference type="EMBL" id="MBC5687348.1"/>
    </source>
</evidence>
<evidence type="ECO:0000256" key="6">
    <source>
        <dbReference type="SAM" id="MobiDB-lite"/>
    </source>
</evidence>
<feature type="coiled-coil region" evidence="5">
    <location>
        <begin position="197"/>
        <end position="224"/>
    </location>
</feature>
<feature type="chain" id="PRO_5038014301" evidence="7">
    <location>
        <begin position="35"/>
        <end position="347"/>
    </location>
</feature>
<dbReference type="PANTHER" id="PTHR42953">
    <property type="entry name" value="HIGH-AFFINITY ZINC UPTAKE SYSTEM PROTEIN ZNUA-RELATED"/>
    <property type="match status" value="1"/>
</dbReference>
<feature type="compositionally biased region" description="Basic and acidic residues" evidence="6">
    <location>
        <begin position="143"/>
        <end position="170"/>
    </location>
</feature>
<dbReference type="PRINTS" id="PR00691">
    <property type="entry name" value="ADHESINB"/>
</dbReference>
<organism evidence="8 9">
    <name type="scientific">Mediterraneibacter hominis</name>
    <dbReference type="NCBI Taxonomy" id="2763054"/>
    <lineage>
        <taxon>Bacteria</taxon>
        <taxon>Bacillati</taxon>
        <taxon>Bacillota</taxon>
        <taxon>Clostridia</taxon>
        <taxon>Lachnospirales</taxon>
        <taxon>Lachnospiraceae</taxon>
        <taxon>Mediterraneibacter</taxon>
    </lineage>
</organism>
<reference evidence="8" key="1">
    <citation type="submission" date="2020-08" db="EMBL/GenBank/DDBJ databases">
        <title>Genome public.</title>
        <authorList>
            <person name="Liu C."/>
            <person name="Sun Q."/>
        </authorList>
    </citation>
    <scope>NUCLEOTIDE SEQUENCE</scope>
    <source>
        <strain evidence="8">NSJ-55</strain>
    </source>
</reference>
<evidence type="ECO:0000313" key="9">
    <source>
        <dbReference type="Proteomes" id="UP000652477"/>
    </source>
</evidence>
<protein>
    <submittedName>
        <fullName evidence="8">Zinc ABC transporter substrate-binding protein</fullName>
    </submittedName>
</protein>
<dbReference type="GO" id="GO:0030001">
    <property type="term" value="P:metal ion transport"/>
    <property type="evidence" value="ECO:0007669"/>
    <property type="project" value="InterPro"/>
</dbReference>
<sequence length="347" mass="39689">MSGRNKRKGARLSSLLLLGCMAAGILCQGCTWQADNTGAKEKEETKGEEKIRVVTTIFPQYDFVREIAGERVELKMLMKPGEETHSYEPTPQDIIAVQNSDIFIYVGGENDEWVEEILASMPDENRETLKLTDCVDTYEEDHVEGMKEEHKHSHEEEKESTQSEEIKTHSVHEIDEHVWTSPRNAIQIVEAVKDLLVKVDERNASVYEENASDYEEKLWELDAQFQQVVQTSKRRLLLFGDRFPFRYFAEEYGLSYYAAFPGCASDTEPSAATMAFLIDKVKEERIPVILKMELSNADISNAIAEATDTRVETFYSCHNISAEDFENGETYYSMMEKNVETLKEALN</sequence>
<dbReference type="GO" id="GO:0046872">
    <property type="term" value="F:metal ion binding"/>
    <property type="evidence" value="ECO:0007669"/>
    <property type="project" value="InterPro"/>
</dbReference>
<keyword evidence="9" id="KW-1185">Reference proteome</keyword>
<dbReference type="Proteomes" id="UP000652477">
    <property type="component" value="Unassembled WGS sequence"/>
</dbReference>
<dbReference type="SUPFAM" id="SSF53807">
    <property type="entry name" value="Helical backbone' metal receptor"/>
    <property type="match status" value="1"/>
</dbReference>
<evidence type="ECO:0000256" key="3">
    <source>
        <dbReference type="ARBA" id="ARBA00022729"/>
    </source>
</evidence>
<dbReference type="PANTHER" id="PTHR42953:SF3">
    <property type="entry name" value="HIGH-AFFINITY ZINC UPTAKE SYSTEM PROTEIN ZNUA"/>
    <property type="match status" value="1"/>
</dbReference>
<dbReference type="InterPro" id="IPR050492">
    <property type="entry name" value="Bact_metal-bind_prot9"/>
</dbReference>
<evidence type="ECO:0000256" key="1">
    <source>
        <dbReference type="ARBA" id="ARBA00011028"/>
    </source>
</evidence>
<dbReference type="InterPro" id="IPR006129">
    <property type="entry name" value="AdhesinB"/>
</dbReference>
<keyword evidence="2 4" id="KW-0813">Transport</keyword>
<evidence type="ECO:0000256" key="2">
    <source>
        <dbReference type="ARBA" id="ARBA00022448"/>
    </source>
</evidence>
<dbReference type="Gene3D" id="3.40.50.1980">
    <property type="entry name" value="Nitrogenase molybdenum iron protein domain"/>
    <property type="match status" value="2"/>
</dbReference>
<gene>
    <name evidence="8" type="ORF">H8S37_00165</name>
</gene>
<name>A0A923RP86_9FIRM</name>
<keyword evidence="5" id="KW-0175">Coiled coil</keyword>
<evidence type="ECO:0000256" key="5">
    <source>
        <dbReference type="SAM" id="Coils"/>
    </source>
</evidence>
<dbReference type="InterPro" id="IPR006128">
    <property type="entry name" value="Lipoprotein_PsaA-like"/>
</dbReference>
<evidence type="ECO:0000256" key="7">
    <source>
        <dbReference type="SAM" id="SignalP"/>
    </source>
</evidence>
<evidence type="ECO:0000256" key="4">
    <source>
        <dbReference type="RuleBase" id="RU003512"/>
    </source>
</evidence>
<dbReference type="Pfam" id="PF01297">
    <property type="entry name" value="ZnuA"/>
    <property type="match status" value="1"/>
</dbReference>
<feature type="signal peptide" evidence="7">
    <location>
        <begin position="1"/>
        <end position="34"/>
    </location>
</feature>
<dbReference type="RefSeq" id="WP_186874045.1">
    <property type="nucleotide sequence ID" value="NZ_JACOPF010000001.1"/>
</dbReference>
<keyword evidence="3 7" id="KW-0732">Signal</keyword>
<comment type="similarity">
    <text evidence="1 4">Belongs to the bacterial solute-binding protein 9 family.</text>
</comment>
<dbReference type="PRINTS" id="PR00690">
    <property type="entry name" value="ADHESNFAMILY"/>
</dbReference>
<dbReference type="GO" id="GO:0007155">
    <property type="term" value="P:cell adhesion"/>
    <property type="evidence" value="ECO:0007669"/>
    <property type="project" value="InterPro"/>
</dbReference>
<comment type="caution">
    <text evidence="8">The sequence shown here is derived from an EMBL/GenBank/DDBJ whole genome shotgun (WGS) entry which is preliminary data.</text>
</comment>
<dbReference type="InterPro" id="IPR006127">
    <property type="entry name" value="ZnuA-like"/>
</dbReference>
<dbReference type="AlphaFoldDB" id="A0A923RP86"/>
<proteinExistence type="inferred from homology"/>